<accession>A0A8X6IIQ7</accession>
<evidence type="ECO:0000313" key="3">
    <source>
        <dbReference type="Proteomes" id="UP000887013"/>
    </source>
</evidence>
<gene>
    <name evidence="2" type="primary">AVEN_64645_1</name>
    <name evidence="2" type="ORF">NPIL_656881</name>
</gene>
<evidence type="ECO:0000313" key="2">
    <source>
        <dbReference type="EMBL" id="GFS47476.1"/>
    </source>
</evidence>
<proteinExistence type="predicted"/>
<dbReference type="EMBL" id="BMAW01091009">
    <property type="protein sequence ID" value="GFS47476.1"/>
    <property type="molecule type" value="Genomic_DNA"/>
</dbReference>
<dbReference type="OrthoDB" id="6157510at2759"/>
<feature type="region of interest" description="Disordered" evidence="1">
    <location>
        <begin position="41"/>
        <end position="65"/>
    </location>
</feature>
<evidence type="ECO:0000256" key="1">
    <source>
        <dbReference type="SAM" id="MobiDB-lite"/>
    </source>
</evidence>
<protein>
    <submittedName>
        <fullName evidence="2">Uncharacterized protein</fullName>
    </submittedName>
</protein>
<reference evidence="2" key="1">
    <citation type="submission" date="2020-08" db="EMBL/GenBank/DDBJ databases">
        <title>Multicomponent nature underlies the extraordinary mechanical properties of spider dragline silk.</title>
        <authorList>
            <person name="Kono N."/>
            <person name="Nakamura H."/>
            <person name="Mori M."/>
            <person name="Yoshida Y."/>
            <person name="Ohtoshi R."/>
            <person name="Malay A.D."/>
            <person name="Moran D.A.P."/>
            <person name="Tomita M."/>
            <person name="Numata K."/>
            <person name="Arakawa K."/>
        </authorList>
    </citation>
    <scope>NUCLEOTIDE SEQUENCE</scope>
</reference>
<name>A0A8X6IIQ7_NEPPI</name>
<comment type="caution">
    <text evidence="2">The sequence shown here is derived from an EMBL/GenBank/DDBJ whole genome shotgun (WGS) entry which is preliminary data.</text>
</comment>
<sequence length="164" mass="17865">MAVNGNESRGYCELMNNESETNAQTVTIALPSYSEVPVTAPSSNALENAPPPSNKGIVNPEAPPPSYQSLFGQMREARENSSGCMDCVKQILNLLLGARAIYFGDCPVEKHIPVYLIVGGTFGIVRSVLGSCKTNENDEQCSIPYYLDSILDTFLFAWFITGKF</sequence>
<dbReference type="InterPro" id="IPR040350">
    <property type="entry name" value="TMEM272"/>
</dbReference>
<dbReference type="PANTHER" id="PTHR33444">
    <property type="entry name" value="SI:DKEY-19B23.12-RELATED"/>
    <property type="match status" value="1"/>
</dbReference>
<dbReference type="Proteomes" id="UP000887013">
    <property type="component" value="Unassembled WGS sequence"/>
</dbReference>
<organism evidence="2 3">
    <name type="scientific">Nephila pilipes</name>
    <name type="common">Giant wood spider</name>
    <name type="synonym">Nephila maculata</name>
    <dbReference type="NCBI Taxonomy" id="299642"/>
    <lineage>
        <taxon>Eukaryota</taxon>
        <taxon>Metazoa</taxon>
        <taxon>Ecdysozoa</taxon>
        <taxon>Arthropoda</taxon>
        <taxon>Chelicerata</taxon>
        <taxon>Arachnida</taxon>
        <taxon>Araneae</taxon>
        <taxon>Araneomorphae</taxon>
        <taxon>Entelegynae</taxon>
        <taxon>Araneoidea</taxon>
        <taxon>Nephilidae</taxon>
        <taxon>Nephila</taxon>
    </lineage>
</organism>
<keyword evidence="3" id="KW-1185">Reference proteome</keyword>
<dbReference type="PANTHER" id="PTHR33444:SF2">
    <property type="entry name" value="MARVEL DOMAIN-CONTAINING PROTEIN"/>
    <property type="match status" value="1"/>
</dbReference>
<dbReference type="AlphaFoldDB" id="A0A8X6IIQ7"/>